<protein>
    <submittedName>
        <fullName evidence="1">Uncharacterized protein</fullName>
    </submittedName>
</protein>
<proteinExistence type="predicted"/>
<dbReference type="EMBL" id="BART01023200">
    <property type="protein sequence ID" value="GAH04656.1"/>
    <property type="molecule type" value="Genomic_DNA"/>
</dbReference>
<evidence type="ECO:0000313" key="1">
    <source>
        <dbReference type="EMBL" id="GAH04656.1"/>
    </source>
</evidence>
<feature type="non-terminal residue" evidence="1">
    <location>
        <position position="1"/>
    </location>
</feature>
<reference evidence="1" key="1">
    <citation type="journal article" date="2014" name="Front. Microbiol.">
        <title>High frequency of phylogenetically diverse reductive dehalogenase-homologous genes in deep subseafloor sedimentary metagenomes.</title>
        <authorList>
            <person name="Kawai M."/>
            <person name="Futagami T."/>
            <person name="Toyoda A."/>
            <person name="Takaki Y."/>
            <person name="Nishi S."/>
            <person name="Hori S."/>
            <person name="Arai W."/>
            <person name="Tsubouchi T."/>
            <person name="Morono Y."/>
            <person name="Uchiyama I."/>
            <person name="Ito T."/>
            <person name="Fujiyama A."/>
            <person name="Inagaki F."/>
            <person name="Takami H."/>
        </authorList>
    </citation>
    <scope>NUCLEOTIDE SEQUENCE</scope>
    <source>
        <strain evidence="1">Expedition CK06-06</strain>
    </source>
</reference>
<organism evidence="1">
    <name type="scientific">marine sediment metagenome</name>
    <dbReference type="NCBI Taxonomy" id="412755"/>
    <lineage>
        <taxon>unclassified sequences</taxon>
        <taxon>metagenomes</taxon>
        <taxon>ecological metagenomes</taxon>
    </lineage>
</organism>
<gene>
    <name evidence="1" type="ORF">S01H4_42272</name>
</gene>
<dbReference type="AlphaFoldDB" id="X1C975"/>
<accession>X1C975</accession>
<sequence length="62" mass="7463">YVCCYGDYEKFKNYHDSIILTMEHTIAQGDPYCSRVLHDTRVDWDLHHPPKSFWDSMKPENE</sequence>
<name>X1C975_9ZZZZ</name>
<comment type="caution">
    <text evidence="1">The sequence shown here is derived from an EMBL/GenBank/DDBJ whole genome shotgun (WGS) entry which is preliminary data.</text>
</comment>